<dbReference type="InterPro" id="IPR001810">
    <property type="entry name" value="F-box_dom"/>
</dbReference>
<dbReference type="CDD" id="cd09917">
    <property type="entry name" value="F-box_SF"/>
    <property type="match status" value="1"/>
</dbReference>
<name>B0DMH5_LACBS</name>
<dbReference type="AlphaFoldDB" id="B0DMH5"/>
<evidence type="ECO:0000313" key="4">
    <source>
        <dbReference type="Proteomes" id="UP000001194"/>
    </source>
</evidence>
<dbReference type="InterPro" id="IPR036047">
    <property type="entry name" value="F-box-like_dom_sf"/>
</dbReference>
<protein>
    <submittedName>
        <fullName evidence="3">Predicted protein</fullName>
    </submittedName>
</protein>
<proteinExistence type="predicted"/>
<dbReference type="Pfam" id="PF12937">
    <property type="entry name" value="F-box-like"/>
    <property type="match status" value="1"/>
</dbReference>
<evidence type="ECO:0000256" key="1">
    <source>
        <dbReference type="SAM" id="MobiDB-lite"/>
    </source>
</evidence>
<keyword evidence="4" id="KW-1185">Reference proteome</keyword>
<gene>
    <name evidence="3" type="ORF">LACBIDRAFT_304860</name>
</gene>
<dbReference type="KEGG" id="lbc:LACBIDRAFT_304860"/>
<dbReference type="EMBL" id="DS547119">
    <property type="protein sequence ID" value="EDR04291.1"/>
    <property type="molecule type" value="Genomic_DNA"/>
</dbReference>
<dbReference type="InParanoid" id="B0DMH5"/>
<accession>B0DMH5</accession>
<dbReference type="SUPFAM" id="SSF81383">
    <property type="entry name" value="F-box domain"/>
    <property type="match status" value="1"/>
</dbReference>
<feature type="region of interest" description="Disordered" evidence="1">
    <location>
        <begin position="195"/>
        <end position="220"/>
    </location>
</feature>
<dbReference type="OrthoDB" id="2635672at2759"/>
<evidence type="ECO:0000313" key="3">
    <source>
        <dbReference type="EMBL" id="EDR04291.1"/>
    </source>
</evidence>
<organism evidence="4">
    <name type="scientific">Laccaria bicolor (strain S238N-H82 / ATCC MYA-4686)</name>
    <name type="common">Bicoloured deceiver</name>
    <name type="synonym">Laccaria laccata var. bicolor</name>
    <dbReference type="NCBI Taxonomy" id="486041"/>
    <lineage>
        <taxon>Eukaryota</taxon>
        <taxon>Fungi</taxon>
        <taxon>Dikarya</taxon>
        <taxon>Basidiomycota</taxon>
        <taxon>Agaricomycotina</taxon>
        <taxon>Agaricomycetes</taxon>
        <taxon>Agaricomycetidae</taxon>
        <taxon>Agaricales</taxon>
        <taxon>Agaricineae</taxon>
        <taxon>Hydnangiaceae</taxon>
        <taxon>Laccaria</taxon>
    </lineage>
</organism>
<evidence type="ECO:0000259" key="2">
    <source>
        <dbReference type="PROSITE" id="PS50181"/>
    </source>
</evidence>
<dbReference type="PROSITE" id="PS50181">
    <property type="entry name" value="FBOX"/>
    <property type="match status" value="1"/>
</dbReference>
<sequence length="532" mass="59598">MKRRLRRKVKIDGPRAQASSAYATITDLPDELVEKIVEDLDDNGSICRLSLTCKRLHFLVLPTFFSRNKLELLQNGYLQCYKPVPGLLEAIRTALFVRNLSLITFYFTSEMEQVISDISSLCGLLARIPPVGKIMLGLPQYVSSLYVPQHVRNMERWGRESLKLLETITKSGCRDLELLDPLGILPNNFLYVAAPPPSKPTGTKSRRSRNLGGSRGHSHSTSLSTIQILSPRLFQPFFIGWIVDTLKVNRESLVCIHLNVTSIDPVLLSRISESMNLPAIKEVKISAYSNFEWMGLWSFLNRHPSITSLRLDGILPVKDPQIPDPPIILPHLTQVTAMSPVVTSLLQHRNRVPLLSSVDVLLNWNVQSGLDPLAAIATHAHISSLKISNGLQGDICSILERHIREDRYTRIITSLSHIRSVVLDQSINSSNPSPLTIKRWLYLFPHLEHVTVSLRLLDVRLGLSAEESLGVVTEFATQFAADRPMMRTLSADFFLTVNLDELRRVPGFKNGPSTGSRKSNRVLNGQAKCSCK</sequence>
<dbReference type="RefSeq" id="XP_001885182.1">
    <property type="nucleotide sequence ID" value="XM_001885147.1"/>
</dbReference>
<dbReference type="GeneID" id="6080806"/>
<feature type="domain" description="F-box" evidence="2">
    <location>
        <begin position="22"/>
        <end position="68"/>
    </location>
</feature>
<reference evidence="3 4" key="1">
    <citation type="journal article" date="2008" name="Nature">
        <title>The genome of Laccaria bicolor provides insights into mycorrhizal symbiosis.</title>
        <authorList>
            <person name="Martin F."/>
            <person name="Aerts A."/>
            <person name="Ahren D."/>
            <person name="Brun A."/>
            <person name="Danchin E.G.J."/>
            <person name="Duchaussoy F."/>
            <person name="Gibon J."/>
            <person name="Kohler A."/>
            <person name="Lindquist E."/>
            <person name="Pereda V."/>
            <person name="Salamov A."/>
            <person name="Shapiro H.J."/>
            <person name="Wuyts J."/>
            <person name="Blaudez D."/>
            <person name="Buee M."/>
            <person name="Brokstein P."/>
            <person name="Canbaeck B."/>
            <person name="Cohen D."/>
            <person name="Courty P.E."/>
            <person name="Coutinho P.M."/>
            <person name="Delaruelle C."/>
            <person name="Detter J.C."/>
            <person name="Deveau A."/>
            <person name="DiFazio S."/>
            <person name="Duplessis S."/>
            <person name="Fraissinet-Tachet L."/>
            <person name="Lucic E."/>
            <person name="Frey-Klett P."/>
            <person name="Fourrey C."/>
            <person name="Feussner I."/>
            <person name="Gay G."/>
            <person name="Grimwood J."/>
            <person name="Hoegger P.J."/>
            <person name="Jain P."/>
            <person name="Kilaru S."/>
            <person name="Labbe J."/>
            <person name="Lin Y.C."/>
            <person name="Legue V."/>
            <person name="Le Tacon F."/>
            <person name="Marmeisse R."/>
            <person name="Melayah D."/>
            <person name="Montanini B."/>
            <person name="Muratet M."/>
            <person name="Nehls U."/>
            <person name="Niculita-Hirzel H."/>
            <person name="Oudot-Le Secq M.P."/>
            <person name="Peter M."/>
            <person name="Quesneville H."/>
            <person name="Rajashekar B."/>
            <person name="Reich M."/>
            <person name="Rouhier N."/>
            <person name="Schmutz J."/>
            <person name="Yin T."/>
            <person name="Chalot M."/>
            <person name="Henrissat B."/>
            <person name="Kuees U."/>
            <person name="Lucas S."/>
            <person name="Van de Peer Y."/>
            <person name="Podila G.K."/>
            <person name="Polle A."/>
            <person name="Pukkila P.J."/>
            <person name="Richardson P.M."/>
            <person name="Rouze P."/>
            <person name="Sanders I.R."/>
            <person name="Stajich J.E."/>
            <person name="Tunlid A."/>
            <person name="Tuskan G."/>
            <person name="Grigoriev I.V."/>
        </authorList>
    </citation>
    <scope>NUCLEOTIDE SEQUENCE [LARGE SCALE GENOMIC DNA]</scope>
    <source>
        <strain evidence="4">S238N-H82 / ATCC MYA-4686</strain>
    </source>
</reference>
<dbReference type="HOGENOM" id="CLU_027357_0_0_1"/>
<dbReference type="Proteomes" id="UP000001194">
    <property type="component" value="Unassembled WGS sequence"/>
</dbReference>